<dbReference type="EMBL" id="LR797101">
    <property type="protein sequence ID" value="CAB4187083.1"/>
    <property type="molecule type" value="Genomic_DNA"/>
</dbReference>
<accession>A0A6J5QR92</accession>
<evidence type="ECO:0000313" key="2">
    <source>
        <dbReference type="EMBL" id="CAB4178290.1"/>
    </source>
</evidence>
<dbReference type="EMBL" id="LR797465">
    <property type="protein sequence ID" value="CAB4218339.1"/>
    <property type="molecule type" value="Genomic_DNA"/>
</dbReference>
<protein>
    <submittedName>
        <fullName evidence="3">Uncharacterized protein</fullName>
    </submittedName>
</protein>
<sequence length="53" mass="5965">MNPSPSLPIDVWNVLYAVMMERPVPYHAREEALNAFRTAMQAAQQPAPAKEPE</sequence>
<proteinExistence type="predicted"/>
<dbReference type="EMBL" id="LR796485">
    <property type="protein sequence ID" value="CAB4147885.1"/>
    <property type="molecule type" value="Genomic_DNA"/>
</dbReference>
<organism evidence="3">
    <name type="scientific">uncultured Caudovirales phage</name>
    <dbReference type="NCBI Taxonomy" id="2100421"/>
    <lineage>
        <taxon>Viruses</taxon>
        <taxon>Duplodnaviria</taxon>
        <taxon>Heunggongvirae</taxon>
        <taxon>Uroviricota</taxon>
        <taxon>Caudoviricetes</taxon>
        <taxon>Peduoviridae</taxon>
        <taxon>Maltschvirus</taxon>
        <taxon>Maltschvirus maltsch</taxon>
    </lineage>
</organism>
<evidence type="ECO:0000313" key="1">
    <source>
        <dbReference type="EMBL" id="CAB4147885.1"/>
    </source>
</evidence>
<dbReference type="EMBL" id="LR796959">
    <property type="protein sequence ID" value="CAB4178290.1"/>
    <property type="molecule type" value="Genomic_DNA"/>
</dbReference>
<gene>
    <name evidence="2" type="ORF">UFOVP1011_56</name>
    <name evidence="3" type="ORF">UFOVP1162_8</name>
    <name evidence="4" type="ORF">UFOVP1611_11</name>
    <name evidence="1" type="ORF">UFOVP504_50</name>
</gene>
<evidence type="ECO:0000313" key="3">
    <source>
        <dbReference type="EMBL" id="CAB4187083.1"/>
    </source>
</evidence>
<reference evidence="3" key="1">
    <citation type="submission" date="2020-05" db="EMBL/GenBank/DDBJ databases">
        <authorList>
            <person name="Chiriac C."/>
            <person name="Salcher M."/>
            <person name="Ghai R."/>
            <person name="Kavagutti S V."/>
        </authorList>
    </citation>
    <scope>NUCLEOTIDE SEQUENCE</scope>
</reference>
<evidence type="ECO:0000313" key="4">
    <source>
        <dbReference type="EMBL" id="CAB4218339.1"/>
    </source>
</evidence>
<name>A0A6J5QR92_9CAUD</name>